<dbReference type="EMBL" id="BAAFGK010000002">
    <property type="protein sequence ID" value="GAB0056268.1"/>
    <property type="molecule type" value="Genomic_DNA"/>
</dbReference>
<evidence type="ECO:0000313" key="2">
    <source>
        <dbReference type="EMBL" id="GAB0056268.1"/>
    </source>
</evidence>
<gene>
    <name evidence="2" type="ORF">SIID45300_00573</name>
</gene>
<organism evidence="2 3">
    <name type="scientific">Candidatus Magnetaquiglobus chichijimensis</name>
    <dbReference type="NCBI Taxonomy" id="3141448"/>
    <lineage>
        <taxon>Bacteria</taxon>
        <taxon>Pseudomonadati</taxon>
        <taxon>Pseudomonadota</taxon>
        <taxon>Magnetococcia</taxon>
        <taxon>Magnetococcales</taxon>
        <taxon>Candidatus Magnetaquicoccaceae</taxon>
        <taxon>Candidatus Magnetaquiglobus</taxon>
    </lineage>
</organism>
<dbReference type="Pfam" id="PF07484">
    <property type="entry name" value="Collar"/>
    <property type="match status" value="1"/>
</dbReference>
<name>A0ABQ0C5V7_9PROT</name>
<keyword evidence="3" id="KW-1185">Reference proteome</keyword>
<dbReference type="Gene3D" id="3.90.1340.10">
    <property type="entry name" value="Phage tail collar domain"/>
    <property type="match status" value="1"/>
</dbReference>
<dbReference type="SUPFAM" id="SSF88874">
    <property type="entry name" value="Receptor-binding domain of short tail fibre protein gp12"/>
    <property type="match status" value="1"/>
</dbReference>
<reference evidence="2 3" key="1">
    <citation type="submission" date="2024-05" db="EMBL/GenBank/DDBJ databases">
        <authorList>
            <consortium name="Candidatus Magnetaquicoccaceae bacterium FCR-1 genome sequencing consortium"/>
            <person name="Shimoshige H."/>
            <person name="Shimamura S."/>
            <person name="Taoka A."/>
            <person name="Kobayashi H."/>
            <person name="Maekawa T."/>
        </authorList>
    </citation>
    <scope>NUCLEOTIDE SEQUENCE [LARGE SCALE GENOMIC DNA]</scope>
    <source>
        <strain evidence="2 3">FCR-1</strain>
    </source>
</reference>
<dbReference type="InterPro" id="IPR011083">
    <property type="entry name" value="Phage_tail_collar_dom"/>
</dbReference>
<comment type="caution">
    <text evidence="2">The sequence shown here is derived from an EMBL/GenBank/DDBJ whole genome shotgun (WGS) entry which is preliminary data.</text>
</comment>
<reference evidence="2 3" key="2">
    <citation type="submission" date="2024-09" db="EMBL/GenBank/DDBJ databases">
        <title>Draft genome sequence of Candidatus Magnetaquicoccaceae bacterium FCR-1.</title>
        <authorList>
            <person name="Shimoshige H."/>
            <person name="Shimamura S."/>
            <person name="Taoka A."/>
            <person name="Kobayashi H."/>
            <person name="Maekawa T."/>
        </authorList>
    </citation>
    <scope>NUCLEOTIDE SEQUENCE [LARGE SCALE GENOMIC DNA]</scope>
    <source>
        <strain evidence="2 3">FCR-1</strain>
    </source>
</reference>
<sequence>MAEPFLGMILPFPYAFAPYNWTFCHGQLLTIAQNNGLFSLLGKAYGGDGISNFAVPELRGRMIVGAGQRANASVYPFAQYGGNETVSLNLAQMPIHSHPATFTGTGGGSGSPVSVTVNVSKNTTGNQSSPDATHAYLGPVESMNGDSLTMWSGTLTNPVNLAGVTVSGGGGGITGGTVAVGTAGGGASVKLLNPYLALNFCIALGGVFPTSQ</sequence>
<dbReference type="RefSeq" id="WP_420903981.1">
    <property type="nucleotide sequence ID" value="NZ_BAAFGK010000002.1"/>
</dbReference>
<protein>
    <recommendedName>
        <fullName evidence="1">Phage tail collar domain-containing protein</fullName>
    </recommendedName>
</protein>
<dbReference type="Proteomes" id="UP001628193">
    <property type="component" value="Unassembled WGS sequence"/>
</dbReference>
<feature type="domain" description="Phage tail collar" evidence="1">
    <location>
        <begin position="7"/>
        <end position="63"/>
    </location>
</feature>
<accession>A0ABQ0C5V7</accession>
<evidence type="ECO:0000259" key="1">
    <source>
        <dbReference type="Pfam" id="PF07484"/>
    </source>
</evidence>
<dbReference type="InterPro" id="IPR037053">
    <property type="entry name" value="Phage_tail_collar_dom_sf"/>
</dbReference>
<proteinExistence type="predicted"/>
<evidence type="ECO:0000313" key="3">
    <source>
        <dbReference type="Proteomes" id="UP001628193"/>
    </source>
</evidence>